<evidence type="ECO:0000313" key="1">
    <source>
        <dbReference type="EMBL" id="GEN70478.1"/>
    </source>
</evidence>
<dbReference type="AlphaFoldDB" id="A0A511Y5M0"/>
<dbReference type="OrthoDB" id="8702693at2"/>
<proteinExistence type="predicted"/>
<dbReference type="InterPro" id="IPR046042">
    <property type="entry name" value="DUF6000"/>
</dbReference>
<comment type="caution">
    <text evidence="1">The sequence shown here is derived from an EMBL/GenBank/DDBJ whole genome shotgun (WGS) entry which is preliminary data.</text>
</comment>
<protein>
    <submittedName>
        <fullName evidence="1">Uncharacterized protein</fullName>
    </submittedName>
</protein>
<organism evidence="1 2">
    <name type="scientific">Chryseobacterium lathyri</name>
    <dbReference type="NCBI Taxonomy" id="395933"/>
    <lineage>
        <taxon>Bacteria</taxon>
        <taxon>Pseudomonadati</taxon>
        <taxon>Bacteroidota</taxon>
        <taxon>Flavobacteriia</taxon>
        <taxon>Flavobacteriales</taxon>
        <taxon>Weeksellaceae</taxon>
        <taxon>Chryseobacterium group</taxon>
        <taxon>Chryseobacterium</taxon>
    </lineage>
</organism>
<reference evidence="1 2" key="1">
    <citation type="submission" date="2019-07" db="EMBL/GenBank/DDBJ databases">
        <title>Whole genome shotgun sequence of Chryseobacterium lathyri NBRC 105250.</title>
        <authorList>
            <person name="Hosoyama A."/>
            <person name="Uohara A."/>
            <person name="Ohji S."/>
            <person name="Ichikawa N."/>
        </authorList>
    </citation>
    <scope>NUCLEOTIDE SEQUENCE [LARGE SCALE GENOMIC DNA]</scope>
    <source>
        <strain evidence="1 2">NBRC 105250</strain>
    </source>
</reference>
<sequence>MNENLQNEINLHSAGATIRHQSAFDHLKSHQNDFQLDQEFIDKWVLPFYMKIWNTSGSWITDIKELKDEITEEVTATLLGDFNWRTRTVGAYLSAIKNYENQIDIIGVHLLKSELCYSGDLYALIFAFYNNEKTIGYLNQYLDYYLQQPQLHFDQERVMEVVVYLDTINGTNNFAKHMINWEKMLENQNAISKVRNIQTAKFIEQHEGEAKAKEFLASVSNLKFNYNLDTEWITAPLQLLKELREYCK</sequence>
<dbReference type="Proteomes" id="UP000321150">
    <property type="component" value="Unassembled WGS sequence"/>
</dbReference>
<evidence type="ECO:0000313" key="2">
    <source>
        <dbReference type="Proteomes" id="UP000321150"/>
    </source>
</evidence>
<accession>A0A511Y5M0</accession>
<dbReference type="RefSeq" id="WP_111955825.1">
    <property type="nucleotide sequence ID" value="NZ_BJYI01000002.1"/>
</dbReference>
<gene>
    <name evidence="1" type="ORF">CLA01_05500</name>
</gene>
<dbReference type="EMBL" id="BJYI01000002">
    <property type="protein sequence ID" value="GEN70478.1"/>
    <property type="molecule type" value="Genomic_DNA"/>
</dbReference>
<name>A0A511Y5M0_9FLAO</name>
<dbReference type="Pfam" id="PF19463">
    <property type="entry name" value="DUF6000"/>
    <property type="match status" value="1"/>
</dbReference>